<keyword evidence="2" id="KW-0808">Transferase</keyword>
<evidence type="ECO:0000256" key="4">
    <source>
        <dbReference type="PIRSR" id="PIRSR600542-1"/>
    </source>
</evidence>
<dbReference type="Gene3D" id="3.30.559.10">
    <property type="entry name" value="Chloramphenicol acetyltransferase-like domain"/>
    <property type="match status" value="1"/>
</dbReference>
<keyword evidence="7" id="KW-1185">Reference proteome</keyword>
<keyword evidence="3" id="KW-0012">Acyltransferase</keyword>
<accession>A0A926VE47</accession>
<dbReference type="EMBL" id="JACJPW010000030">
    <property type="protein sequence ID" value="MBD2182053.1"/>
    <property type="molecule type" value="Genomic_DNA"/>
</dbReference>
<evidence type="ECO:0000256" key="1">
    <source>
        <dbReference type="ARBA" id="ARBA00005232"/>
    </source>
</evidence>
<evidence type="ECO:0000313" key="7">
    <source>
        <dbReference type="Proteomes" id="UP000641646"/>
    </source>
</evidence>
<feature type="domain" description="Choline/carnitine acyltransferase" evidence="5">
    <location>
        <begin position="12"/>
        <end position="569"/>
    </location>
</feature>
<protein>
    <submittedName>
        <fullName evidence="6">Choline/carnitine O-acyltransferase</fullName>
    </submittedName>
</protein>
<dbReference type="InterPro" id="IPR039551">
    <property type="entry name" value="Cho/carn_acyl_trans"/>
</dbReference>
<comment type="similarity">
    <text evidence="1">Belongs to the carnitine/choline acetyltransferase family.</text>
</comment>
<comment type="caution">
    <text evidence="6">The sequence shown here is derived from an EMBL/GenBank/DDBJ whole genome shotgun (WGS) entry which is preliminary data.</text>
</comment>
<evidence type="ECO:0000256" key="3">
    <source>
        <dbReference type="ARBA" id="ARBA00023315"/>
    </source>
</evidence>
<gene>
    <name evidence="6" type="ORF">H6G03_13200</name>
</gene>
<dbReference type="SUPFAM" id="SSF52777">
    <property type="entry name" value="CoA-dependent acyltransferases"/>
    <property type="match status" value="2"/>
</dbReference>
<sequence length="579" mass="65801">MYQFQESLPKQPLPQLEHTCSHYLDAVSPLLSETELACTKAAVKKFQQEEGQKLQKQLETIASSTSTSYIDEFLDERFLEARLPLVRKTNIAQVLSSFIGSEELSPTPVAAILIFNLLKFYLKIKTRSLEPDRDIFQIGRPALCMVQYDNLFGTSRIPGIKRDSLVRTQNSEHIIVIRRDRFYCLNLIKGEQLPTIEQIEQQLNWIIENTPDYDCAVGTLTTLPRTQWAVLRSYITSISPANARSLALLDSALFVVCLDETTPSNLKTSLENAFYGDGQNRWFDKPVQIIVTANCQAAINIEHSGFDGYTVMRMTDEISQKPHQEAPTLTAFEKWESPIQLEWKLSPGIREEIELAKKNIANLKTQHHLQVLEFQEFGADFLRQHTLNVDAIVQLSIQLAYARLYGKIMCVTESVHTRNFQYGRFEDIRTVTSESVELIRVFSQASAKEARYSALNAAIVAHMRRLFNCKKGLNVDLHLLALYSLGRYQDMVPEMFLDKAYSQVFTQPVIWTSSLPGNMGIAGFVFVSPPVNYGYGVSYIINPEKITLCVTSQFSQPSEYTKLLNQSLSELGDLLKTFK</sequence>
<dbReference type="Pfam" id="PF00755">
    <property type="entry name" value="Carn_acyltransf"/>
    <property type="match status" value="1"/>
</dbReference>
<dbReference type="PANTHER" id="PTHR22589">
    <property type="entry name" value="CARNITINE O-ACYLTRANSFERASE"/>
    <property type="match status" value="1"/>
</dbReference>
<organism evidence="6 7">
    <name type="scientific">Aerosakkonema funiforme FACHB-1375</name>
    <dbReference type="NCBI Taxonomy" id="2949571"/>
    <lineage>
        <taxon>Bacteria</taxon>
        <taxon>Bacillati</taxon>
        <taxon>Cyanobacteriota</taxon>
        <taxon>Cyanophyceae</taxon>
        <taxon>Oscillatoriophycideae</taxon>
        <taxon>Aerosakkonematales</taxon>
        <taxon>Aerosakkonemataceae</taxon>
        <taxon>Aerosakkonema</taxon>
    </lineage>
</organism>
<dbReference type="GO" id="GO:0016746">
    <property type="term" value="F:acyltransferase activity"/>
    <property type="evidence" value="ECO:0007669"/>
    <property type="project" value="UniProtKB-KW"/>
</dbReference>
<dbReference type="Gene3D" id="3.30.559.70">
    <property type="entry name" value="Choline/Carnitine o-acyltransferase, domain 2"/>
    <property type="match status" value="1"/>
</dbReference>
<name>A0A926VE47_9CYAN</name>
<dbReference type="InterPro" id="IPR023213">
    <property type="entry name" value="CAT-like_dom_sf"/>
</dbReference>
<evidence type="ECO:0000313" key="6">
    <source>
        <dbReference type="EMBL" id="MBD2182053.1"/>
    </source>
</evidence>
<dbReference type="InterPro" id="IPR042231">
    <property type="entry name" value="Cho/carn_acyl_trans_2"/>
</dbReference>
<evidence type="ECO:0000256" key="2">
    <source>
        <dbReference type="ARBA" id="ARBA00022679"/>
    </source>
</evidence>
<dbReference type="AlphaFoldDB" id="A0A926VE47"/>
<proteinExistence type="inferred from homology"/>
<reference evidence="6" key="2">
    <citation type="submission" date="2020-08" db="EMBL/GenBank/DDBJ databases">
        <authorList>
            <person name="Chen M."/>
            <person name="Teng W."/>
            <person name="Zhao L."/>
            <person name="Hu C."/>
            <person name="Zhou Y."/>
            <person name="Han B."/>
            <person name="Song L."/>
            <person name="Shu W."/>
        </authorList>
    </citation>
    <scope>NUCLEOTIDE SEQUENCE</scope>
    <source>
        <strain evidence="6">FACHB-1375</strain>
    </source>
</reference>
<reference evidence="6" key="1">
    <citation type="journal article" date="2015" name="ISME J.">
        <title>Draft Genome Sequence of Streptomyces incarnatus NRRL8089, which Produces the Nucleoside Antibiotic Sinefungin.</title>
        <authorList>
            <person name="Oshima K."/>
            <person name="Hattori M."/>
            <person name="Shimizu H."/>
            <person name="Fukuda K."/>
            <person name="Nemoto M."/>
            <person name="Inagaki K."/>
            <person name="Tamura T."/>
        </authorList>
    </citation>
    <scope>NUCLEOTIDE SEQUENCE</scope>
    <source>
        <strain evidence="6">FACHB-1375</strain>
    </source>
</reference>
<dbReference type="InterPro" id="IPR000542">
    <property type="entry name" value="Carn_acyl_trans"/>
</dbReference>
<feature type="active site" description="Proton acceptor" evidence="4">
    <location>
        <position position="303"/>
    </location>
</feature>
<dbReference type="RefSeq" id="WP_190464865.1">
    <property type="nucleotide sequence ID" value="NZ_JACJPW010000030.1"/>
</dbReference>
<dbReference type="Proteomes" id="UP000641646">
    <property type="component" value="Unassembled WGS sequence"/>
</dbReference>
<evidence type="ECO:0000259" key="5">
    <source>
        <dbReference type="Pfam" id="PF00755"/>
    </source>
</evidence>